<comment type="caution">
    <text evidence="1">The sequence shown here is derived from an EMBL/GenBank/DDBJ whole genome shotgun (WGS) entry which is preliminary data.</text>
</comment>
<accession>A0AA88NC82</accession>
<proteinExistence type="predicted"/>
<gene>
    <name evidence="1" type="ORF">Q5P01_006082</name>
</gene>
<dbReference type="EMBL" id="JAUPFM010000004">
    <property type="protein sequence ID" value="KAK2853421.1"/>
    <property type="molecule type" value="Genomic_DNA"/>
</dbReference>
<organism evidence="1 2">
    <name type="scientific">Channa striata</name>
    <name type="common">Snakehead murrel</name>
    <name type="synonym">Ophicephalus striatus</name>
    <dbReference type="NCBI Taxonomy" id="64152"/>
    <lineage>
        <taxon>Eukaryota</taxon>
        <taxon>Metazoa</taxon>
        <taxon>Chordata</taxon>
        <taxon>Craniata</taxon>
        <taxon>Vertebrata</taxon>
        <taxon>Euteleostomi</taxon>
        <taxon>Actinopterygii</taxon>
        <taxon>Neopterygii</taxon>
        <taxon>Teleostei</taxon>
        <taxon>Neoteleostei</taxon>
        <taxon>Acanthomorphata</taxon>
        <taxon>Anabantaria</taxon>
        <taxon>Anabantiformes</taxon>
        <taxon>Channoidei</taxon>
        <taxon>Channidae</taxon>
        <taxon>Channa</taxon>
    </lineage>
</organism>
<evidence type="ECO:0000313" key="1">
    <source>
        <dbReference type="EMBL" id="KAK2853421.1"/>
    </source>
</evidence>
<reference evidence="1" key="1">
    <citation type="submission" date="2023-07" db="EMBL/GenBank/DDBJ databases">
        <title>Chromosome-level Genome Assembly of Striped Snakehead (Channa striata).</title>
        <authorList>
            <person name="Liu H."/>
        </authorList>
    </citation>
    <scope>NUCLEOTIDE SEQUENCE</scope>
    <source>
        <strain evidence="1">Gz</strain>
        <tissue evidence="1">Muscle</tissue>
    </source>
</reference>
<keyword evidence="2" id="KW-1185">Reference proteome</keyword>
<name>A0AA88NC82_CHASR</name>
<protein>
    <submittedName>
        <fullName evidence="1">Uncharacterized protein</fullName>
    </submittedName>
</protein>
<dbReference type="Proteomes" id="UP001187415">
    <property type="component" value="Unassembled WGS sequence"/>
</dbReference>
<sequence>MEVVPKVLQGFWLPPSNTCFNMHFKQLSKMAVGATKTVQDQVPIALSTLLLPVPFSQSIKDEMILSSQEKVEQGYAQHVLVKILFQQMCCDHQ</sequence>
<evidence type="ECO:0000313" key="2">
    <source>
        <dbReference type="Proteomes" id="UP001187415"/>
    </source>
</evidence>
<dbReference type="AlphaFoldDB" id="A0AA88NC82"/>